<dbReference type="PANTHER" id="PTHR12652:SF25">
    <property type="entry name" value="MICROBODY (PEROXISOME) PROLIFERATION PROTEIN PEROXIN 11C (EUROFUNG)"/>
    <property type="match status" value="1"/>
</dbReference>
<proteinExistence type="predicted"/>
<dbReference type="InterPro" id="IPR008733">
    <property type="entry name" value="PEX11"/>
</dbReference>
<organism evidence="5 6">
    <name type="scientific">Lepraria finkii</name>
    <dbReference type="NCBI Taxonomy" id="1340010"/>
    <lineage>
        <taxon>Eukaryota</taxon>
        <taxon>Fungi</taxon>
        <taxon>Dikarya</taxon>
        <taxon>Ascomycota</taxon>
        <taxon>Pezizomycotina</taxon>
        <taxon>Lecanoromycetes</taxon>
        <taxon>OSLEUM clade</taxon>
        <taxon>Lecanoromycetidae</taxon>
        <taxon>Lecanorales</taxon>
        <taxon>Lecanorineae</taxon>
        <taxon>Stereocaulaceae</taxon>
        <taxon>Lepraria</taxon>
    </lineage>
</organism>
<evidence type="ECO:0000256" key="2">
    <source>
        <dbReference type="ARBA" id="ARBA00023136"/>
    </source>
</evidence>
<keyword evidence="3" id="KW-0576">Peroxisome</keyword>
<comment type="caution">
    <text evidence="5">The sequence shown here is derived from an EMBL/GenBank/DDBJ whole genome shotgun (WGS) entry which is preliminary data.</text>
</comment>
<sequence length="296" mass="32533">MPSQESLGPSLPLCIFSSRYLTNIIDITHPSMDSSPSPPSKAVNKVRAILPTCLSKTTSTIAHLNRLLSTTSHLDTTLLTTTYTLHLLHSLLLKSPRLAVTRLTTSLAPHAALIDEIRDQLRLWELLGIYSWGASTYLTPPKDGFVKAITWGQVGACAIYQALENGAYLSGRGILGWDKKQVAKAWVWSGRAWMVHVALELVRLGYEFSQFKSADTGKVDRKSETIGEKGVLELRDEKVEARRWERWRTELGVNAASPPITVHYSLVNGPLGAGTVGALGVVVGWLTFGKAWRECA</sequence>
<gene>
    <name evidence="5" type="ORF">ABVK25_010322</name>
</gene>
<dbReference type="Proteomes" id="UP001590951">
    <property type="component" value="Unassembled WGS sequence"/>
</dbReference>
<keyword evidence="1" id="KW-0962">Peroxisome biogenesis</keyword>
<evidence type="ECO:0000313" key="5">
    <source>
        <dbReference type="EMBL" id="KAL2049418.1"/>
    </source>
</evidence>
<protein>
    <submittedName>
        <fullName evidence="5">Uncharacterized protein</fullName>
    </submittedName>
</protein>
<evidence type="ECO:0000313" key="6">
    <source>
        <dbReference type="Proteomes" id="UP001590951"/>
    </source>
</evidence>
<evidence type="ECO:0000256" key="3">
    <source>
        <dbReference type="ARBA" id="ARBA00023140"/>
    </source>
</evidence>
<dbReference type="PANTHER" id="PTHR12652">
    <property type="entry name" value="PEROXISOMAL BIOGENESIS FACTOR 11"/>
    <property type="match status" value="1"/>
</dbReference>
<name>A0ABR4B0Z4_9LECA</name>
<accession>A0ABR4B0Z4</accession>
<keyword evidence="6" id="KW-1185">Reference proteome</keyword>
<keyword evidence="2" id="KW-0472">Membrane</keyword>
<dbReference type="EMBL" id="JBHFEH010000064">
    <property type="protein sequence ID" value="KAL2049418.1"/>
    <property type="molecule type" value="Genomic_DNA"/>
</dbReference>
<reference evidence="5 6" key="1">
    <citation type="submission" date="2024-09" db="EMBL/GenBank/DDBJ databases">
        <title>Rethinking Asexuality: The Enigmatic Case of Functional Sexual Genes in Lepraria (Stereocaulaceae).</title>
        <authorList>
            <person name="Doellman M."/>
            <person name="Sun Y."/>
            <person name="Barcenas-Pena A."/>
            <person name="Lumbsch H.T."/>
            <person name="Grewe F."/>
        </authorList>
    </citation>
    <scope>NUCLEOTIDE SEQUENCE [LARGE SCALE GENOMIC DNA]</scope>
    <source>
        <strain evidence="5 6">Grewe 0041</strain>
    </source>
</reference>
<evidence type="ECO:0000256" key="1">
    <source>
        <dbReference type="ARBA" id="ARBA00022593"/>
    </source>
</evidence>
<evidence type="ECO:0000256" key="4">
    <source>
        <dbReference type="ARBA" id="ARBA00046271"/>
    </source>
</evidence>
<comment type="subcellular location">
    <subcellularLocation>
        <location evidence="4">Peroxisome membrane</location>
    </subcellularLocation>
</comment>
<dbReference type="Pfam" id="PF05648">
    <property type="entry name" value="PEX11"/>
    <property type="match status" value="1"/>
</dbReference>